<dbReference type="GO" id="GO:0019843">
    <property type="term" value="F:rRNA binding"/>
    <property type="evidence" value="ECO:0007669"/>
    <property type="project" value="UniProtKB-KW"/>
</dbReference>
<dbReference type="InterPro" id="IPR027417">
    <property type="entry name" value="P-loop_NTPase"/>
</dbReference>
<dbReference type="EMBL" id="JAMQJZ010000010">
    <property type="protein sequence ID" value="MDC3421268.1"/>
    <property type="molecule type" value="Genomic_DNA"/>
</dbReference>
<dbReference type="InterPro" id="IPR012340">
    <property type="entry name" value="NA-bd_OB-fold"/>
</dbReference>
<evidence type="ECO:0000256" key="7">
    <source>
        <dbReference type="ARBA" id="ARBA00022833"/>
    </source>
</evidence>
<evidence type="ECO:0000313" key="14">
    <source>
        <dbReference type="Proteomes" id="UP001145072"/>
    </source>
</evidence>
<feature type="domain" description="EngC GTPase" evidence="11">
    <location>
        <begin position="110"/>
        <end position="257"/>
    </location>
</feature>
<gene>
    <name evidence="10 13" type="primary">rsgA</name>
    <name evidence="13" type="ORF">NC661_12895</name>
</gene>
<dbReference type="Pfam" id="PF03193">
    <property type="entry name" value="RsgA_GTPase"/>
    <property type="match status" value="1"/>
</dbReference>
<dbReference type="EC" id="3.6.1.-" evidence="10"/>
<comment type="cofactor">
    <cofactor evidence="10">
        <name>Zn(2+)</name>
        <dbReference type="ChEBI" id="CHEBI:29105"/>
    </cofactor>
    <text evidence="10">Binds 1 zinc ion per subunit.</text>
</comment>
<comment type="subunit">
    <text evidence="10">Monomer. Associates with 30S ribosomal subunit, binds 16S rRNA.</text>
</comment>
<evidence type="ECO:0000256" key="6">
    <source>
        <dbReference type="ARBA" id="ARBA00022801"/>
    </source>
</evidence>
<reference evidence="13" key="1">
    <citation type="submission" date="2022-06" db="EMBL/GenBank/DDBJ databases">
        <title>Aquibacillus sp. a new bacterium isolated from soil saline samples.</title>
        <authorList>
            <person name="Galisteo C."/>
            <person name="De La Haba R."/>
            <person name="Sanchez-Porro C."/>
            <person name="Ventosa A."/>
        </authorList>
    </citation>
    <scope>NUCLEOTIDE SEQUENCE</scope>
    <source>
        <strain evidence="13">JCM 12387</strain>
    </source>
</reference>
<dbReference type="Gene3D" id="2.40.50.140">
    <property type="entry name" value="Nucleic acid-binding proteins"/>
    <property type="match status" value="1"/>
</dbReference>
<dbReference type="InterPro" id="IPR010914">
    <property type="entry name" value="RsgA_GTPase_dom"/>
</dbReference>
<accession>A0A9X4AKD0</accession>
<keyword evidence="5 10" id="KW-0547">Nucleotide-binding</keyword>
<dbReference type="InterPro" id="IPR004881">
    <property type="entry name" value="Ribosome_biogen_GTPase_RsgA"/>
</dbReference>
<dbReference type="GO" id="GO:0003924">
    <property type="term" value="F:GTPase activity"/>
    <property type="evidence" value="ECO:0007669"/>
    <property type="project" value="UniProtKB-UniRule"/>
</dbReference>
<feature type="binding site" evidence="10">
    <location>
        <position position="295"/>
    </location>
    <ligand>
        <name>Zn(2+)</name>
        <dbReference type="ChEBI" id="CHEBI:29105"/>
    </ligand>
</feature>
<evidence type="ECO:0000313" key="13">
    <source>
        <dbReference type="EMBL" id="MDC3421268.1"/>
    </source>
</evidence>
<comment type="subcellular location">
    <subcellularLocation>
        <location evidence="10">Cytoplasm</location>
    </subcellularLocation>
</comment>
<dbReference type="GO" id="GO:0046872">
    <property type="term" value="F:metal ion binding"/>
    <property type="evidence" value="ECO:0007669"/>
    <property type="project" value="UniProtKB-KW"/>
</dbReference>
<dbReference type="PROSITE" id="PS51721">
    <property type="entry name" value="G_CP"/>
    <property type="match status" value="1"/>
</dbReference>
<keyword evidence="1 10" id="KW-0963">Cytoplasm</keyword>
<dbReference type="RefSeq" id="WP_259869557.1">
    <property type="nucleotide sequence ID" value="NZ_JAMQJZ010000010.1"/>
</dbReference>
<dbReference type="Gene3D" id="3.40.50.300">
    <property type="entry name" value="P-loop containing nucleotide triphosphate hydrolases"/>
    <property type="match status" value="1"/>
</dbReference>
<feature type="binding site" evidence="10">
    <location>
        <position position="289"/>
    </location>
    <ligand>
        <name>Zn(2+)</name>
        <dbReference type="ChEBI" id="CHEBI:29105"/>
    </ligand>
</feature>
<evidence type="ECO:0000256" key="3">
    <source>
        <dbReference type="ARBA" id="ARBA00022723"/>
    </source>
</evidence>
<keyword evidence="3 10" id="KW-0479">Metal-binding</keyword>
<keyword evidence="9 10" id="KW-0342">GTP-binding</keyword>
<comment type="similarity">
    <text evidence="10">Belongs to the TRAFAC class YlqF/YawG GTPase family. RsgA subfamily.</text>
</comment>
<dbReference type="CDD" id="cd01854">
    <property type="entry name" value="YjeQ_EngC"/>
    <property type="match status" value="1"/>
</dbReference>
<dbReference type="PROSITE" id="PS50936">
    <property type="entry name" value="ENGC_GTPASE"/>
    <property type="match status" value="1"/>
</dbReference>
<evidence type="ECO:0000256" key="4">
    <source>
        <dbReference type="ARBA" id="ARBA00022730"/>
    </source>
</evidence>
<dbReference type="GO" id="GO:0005737">
    <property type="term" value="C:cytoplasm"/>
    <property type="evidence" value="ECO:0007669"/>
    <property type="project" value="UniProtKB-SubCell"/>
</dbReference>
<dbReference type="SUPFAM" id="SSF52540">
    <property type="entry name" value="P-loop containing nucleoside triphosphate hydrolases"/>
    <property type="match status" value="1"/>
</dbReference>
<dbReference type="InterPro" id="IPR030378">
    <property type="entry name" value="G_CP_dom"/>
</dbReference>
<protein>
    <recommendedName>
        <fullName evidence="10">Small ribosomal subunit biogenesis GTPase RsgA</fullName>
        <ecNumber evidence="10">3.6.1.-</ecNumber>
    </recommendedName>
</protein>
<organism evidence="13 14">
    <name type="scientific">Aquibacillus koreensis</name>
    <dbReference type="NCBI Taxonomy" id="279446"/>
    <lineage>
        <taxon>Bacteria</taxon>
        <taxon>Bacillati</taxon>
        <taxon>Bacillota</taxon>
        <taxon>Bacilli</taxon>
        <taxon>Bacillales</taxon>
        <taxon>Bacillaceae</taxon>
        <taxon>Aquibacillus</taxon>
    </lineage>
</organism>
<keyword evidence="2 10" id="KW-0690">Ribosome biogenesis</keyword>
<dbReference type="NCBIfam" id="TIGR00157">
    <property type="entry name" value="ribosome small subunit-dependent GTPase A"/>
    <property type="match status" value="1"/>
</dbReference>
<keyword evidence="7 10" id="KW-0862">Zinc</keyword>
<evidence type="ECO:0000259" key="12">
    <source>
        <dbReference type="PROSITE" id="PS51721"/>
    </source>
</evidence>
<dbReference type="PANTHER" id="PTHR32120:SF10">
    <property type="entry name" value="SMALL RIBOSOMAL SUBUNIT BIOGENESIS GTPASE RSGA"/>
    <property type="match status" value="1"/>
</dbReference>
<evidence type="ECO:0000256" key="8">
    <source>
        <dbReference type="ARBA" id="ARBA00022884"/>
    </source>
</evidence>
<feature type="binding site" evidence="10">
    <location>
        <position position="282"/>
    </location>
    <ligand>
        <name>Zn(2+)</name>
        <dbReference type="ChEBI" id="CHEBI:29105"/>
    </ligand>
</feature>
<dbReference type="PANTHER" id="PTHR32120">
    <property type="entry name" value="SMALL RIBOSOMAL SUBUNIT BIOGENESIS GTPASE RSGA"/>
    <property type="match status" value="1"/>
</dbReference>
<evidence type="ECO:0000256" key="2">
    <source>
        <dbReference type="ARBA" id="ARBA00022517"/>
    </source>
</evidence>
<evidence type="ECO:0000256" key="5">
    <source>
        <dbReference type="ARBA" id="ARBA00022741"/>
    </source>
</evidence>
<proteinExistence type="inferred from homology"/>
<keyword evidence="14" id="KW-1185">Reference proteome</keyword>
<feature type="binding site" evidence="10">
    <location>
        <position position="287"/>
    </location>
    <ligand>
        <name>Zn(2+)</name>
        <dbReference type="ChEBI" id="CHEBI:29105"/>
    </ligand>
</feature>
<dbReference type="Gene3D" id="1.10.40.50">
    <property type="entry name" value="Probable gtpase engc, domain 3"/>
    <property type="match status" value="1"/>
</dbReference>
<dbReference type="GO" id="GO:0005525">
    <property type="term" value="F:GTP binding"/>
    <property type="evidence" value="ECO:0007669"/>
    <property type="project" value="UniProtKB-UniRule"/>
</dbReference>
<evidence type="ECO:0000259" key="11">
    <source>
        <dbReference type="PROSITE" id="PS50936"/>
    </source>
</evidence>
<dbReference type="Proteomes" id="UP001145072">
    <property type="component" value="Unassembled WGS sequence"/>
</dbReference>
<keyword evidence="6 10" id="KW-0378">Hydrolase</keyword>
<comment type="function">
    <text evidence="10">One of several proteins that assist in the late maturation steps of the functional core of the 30S ribosomal subunit. Helps release RbfA from mature subunits. May play a role in the assembly of ribosomal proteins into the subunit. Circularly permuted GTPase that catalyzes slow GTP hydrolysis, GTPase activity is stimulated by the 30S ribosomal subunit.</text>
</comment>
<feature type="binding site" evidence="10">
    <location>
        <begin position="201"/>
        <end position="209"/>
    </location>
    <ligand>
        <name>GTP</name>
        <dbReference type="ChEBI" id="CHEBI:37565"/>
    </ligand>
</feature>
<dbReference type="GO" id="GO:0042274">
    <property type="term" value="P:ribosomal small subunit biogenesis"/>
    <property type="evidence" value="ECO:0007669"/>
    <property type="project" value="UniProtKB-UniRule"/>
</dbReference>
<name>A0A9X4AKD0_9BACI</name>
<feature type="binding site" evidence="10">
    <location>
        <begin position="149"/>
        <end position="152"/>
    </location>
    <ligand>
        <name>GTP</name>
        <dbReference type="ChEBI" id="CHEBI:37565"/>
    </ligand>
</feature>
<feature type="domain" description="CP-type G" evidence="12">
    <location>
        <begin position="102"/>
        <end position="259"/>
    </location>
</feature>
<dbReference type="AlphaFoldDB" id="A0A9X4AKD0"/>
<evidence type="ECO:0000256" key="10">
    <source>
        <dbReference type="HAMAP-Rule" id="MF_01820"/>
    </source>
</evidence>
<evidence type="ECO:0000256" key="1">
    <source>
        <dbReference type="ARBA" id="ARBA00022490"/>
    </source>
</evidence>
<sequence length="354" mass="40045">MNLKELGWNDFFQANANTYLNEGFEVGRISKEHRGLYHVITENDEIIAEVTGKFIFQAVERTEYPAVGDWVIIHSRITEQKATIHNILPRLSKFSRKIAGNTTEEQVVAANINTVFIVNSLNKDLNLRRIERYLVMTWESGANPVIILSKADLCGNIDEKLAEVERIALGVPIHVVSTVEDQGLSELSSYLQEGQTIALLGSSGVGKSTLTNKLVGKDILEVQSVRTDDDKGRHTTTHRELVIVPSGGMLIDTPGMRELQLWEADQHLEQSFEDIAQIAATCRFRDCSHQNEPACAVQAAIDHGELAEERFSSYLKLQKEIRFLERKADKRAELKEKEKWKKLSGDRTRVHKKR</sequence>
<keyword evidence="4 10" id="KW-0699">rRNA-binding</keyword>
<evidence type="ECO:0000256" key="9">
    <source>
        <dbReference type="ARBA" id="ARBA00023134"/>
    </source>
</evidence>
<comment type="caution">
    <text evidence="13">The sequence shown here is derived from an EMBL/GenBank/DDBJ whole genome shotgun (WGS) entry which is preliminary data.</text>
</comment>
<dbReference type="HAMAP" id="MF_01820">
    <property type="entry name" value="GTPase_RsgA"/>
    <property type="match status" value="1"/>
</dbReference>
<dbReference type="SUPFAM" id="SSF50249">
    <property type="entry name" value="Nucleic acid-binding proteins"/>
    <property type="match status" value="1"/>
</dbReference>
<keyword evidence="8 10" id="KW-0694">RNA-binding</keyword>